<keyword evidence="3" id="KW-1185">Reference proteome</keyword>
<dbReference type="PROSITE" id="PS50097">
    <property type="entry name" value="BTB"/>
    <property type="match status" value="1"/>
</dbReference>
<feature type="domain" description="BTB" evidence="1">
    <location>
        <begin position="53"/>
        <end position="115"/>
    </location>
</feature>
<dbReference type="Gene3D" id="3.30.710.10">
    <property type="entry name" value="Potassium Channel Kv1.1, Chain A"/>
    <property type="match status" value="1"/>
</dbReference>
<accession>A0A0B1P7A1</accession>
<dbReference type="InterPro" id="IPR011333">
    <property type="entry name" value="SKP1/BTB/POZ_sf"/>
</dbReference>
<dbReference type="Proteomes" id="UP000030854">
    <property type="component" value="Unassembled WGS sequence"/>
</dbReference>
<organism evidence="2 3">
    <name type="scientific">Uncinula necator</name>
    <name type="common">Grape powdery mildew</name>
    <dbReference type="NCBI Taxonomy" id="52586"/>
    <lineage>
        <taxon>Eukaryota</taxon>
        <taxon>Fungi</taxon>
        <taxon>Dikarya</taxon>
        <taxon>Ascomycota</taxon>
        <taxon>Pezizomycotina</taxon>
        <taxon>Leotiomycetes</taxon>
        <taxon>Erysiphales</taxon>
        <taxon>Erysiphaceae</taxon>
        <taxon>Erysiphe</taxon>
    </lineage>
</organism>
<dbReference type="InterPro" id="IPR000210">
    <property type="entry name" value="BTB/POZ_dom"/>
</dbReference>
<dbReference type="EMBL" id="JNVN01000809">
    <property type="protein sequence ID" value="KHJ34582.1"/>
    <property type="molecule type" value="Genomic_DNA"/>
</dbReference>
<reference evidence="2 3" key="1">
    <citation type="journal article" date="2014" name="BMC Genomics">
        <title>Adaptive genomic structural variation in the grape powdery mildew pathogen, Erysiphe necator.</title>
        <authorList>
            <person name="Jones L."/>
            <person name="Riaz S."/>
            <person name="Morales-Cruz A."/>
            <person name="Amrine K.C."/>
            <person name="McGuire B."/>
            <person name="Gubler W.D."/>
            <person name="Walker M.A."/>
            <person name="Cantu D."/>
        </authorList>
    </citation>
    <scope>NUCLEOTIDE SEQUENCE [LARGE SCALE GENOMIC DNA]</scope>
    <source>
        <strain evidence="3">c</strain>
    </source>
</reference>
<dbReference type="SUPFAM" id="SSF54695">
    <property type="entry name" value="POZ domain"/>
    <property type="match status" value="1"/>
</dbReference>
<dbReference type="PANTHER" id="PTHR47843:SF7">
    <property type="entry name" value="BTB DOMAIN-CONTAINING PROTEIN"/>
    <property type="match status" value="1"/>
</dbReference>
<comment type="caution">
    <text evidence="2">The sequence shown here is derived from an EMBL/GenBank/DDBJ whole genome shotgun (WGS) entry which is preliminary data.</text>
</comment>
<dbReference type="OMA" id="ASIMTAK"/>
<protein>
    <recommendedName>
        <fullName evidence="1">BTB domain-containing protein</fullName>
    </recommendedName>
</protein>
<dbReference type="Pfam" id="PF00651">
    <property type="entry name" value="BTB"/>
    <property type="match status" value="1"/>
</dbReference>
<evidence type="ECO:0000313" key="3">
    <source>
        <dbReference type="Proteomes" id="UP000030854"/>
    </source>
</evidence>
<name>A0A0B1P7A1_UNCNE</name>
<dbReference type="STRING" id="52586.A0A0B1P7A1"/>
<proteinExistence type="predicted"/>
<sequence length="260" mass="29715">MFKRHTKTKKSGVKKITKVTKTNSFQDKTKLTNIKRSLDKDTLDGSTLFSPIVTITVGREGRIFAAHEDILSLSPFFAVVFKESTFIIAEKKKISLLDEEPEIFSCVLEYLYKGDYFPRLIKGKSKGSWSLENGTDPRSFGVTCYISNMNEYLLRDTVIYCAAEKYGLDELKNIALKKQGLHRGIEVALILRSARFAYANTVISDSKIRTHYISLIIRCRKTFRNSGTMQMEMENGGRIFFDLFVALCNQMDDYATKRIS</sequence>
<gene>
    <name evidence="2" type="ORF">EV44_g2145</name>
</gene>
<dbReference type="PANTHER" id="PTHR47843">
    <property type="entry name" value="BTB DOMAIN-CONTAINING PROTEIN-RELATED"/>
    <property type="match status" value="1"/>
</dbReference>
<evidence type="ECO:0000259" key="1">
    <source>
        <dbReference type="PROSITE" id="PS50097"/>
    </source>
</evidence>
<dbReference type="CDD" id="cd18186">
    <property type="entry name" value="BTB_POZ_ZBTB_KLHL-like"/>
    <property type="match status" value="1"/>
</dbReference>
<evidence type="ECO:0000313" key="2">
    <source>
        <dbReference type="EMBL" id="KHJ34582.1"/>
    </source>
</evidence>
<dbReference type="HOGENOM" id="CLU_071111_1_0_1"/>
<dbReference type="AlphaFoldDB" id="A0A0B1P7A1"/>